<dbReference type="HOGENOM" id="CLU_3359556_0_0_1"/>
<protein>
    <submittedName>
        <fullName evidence="1">Uncharacterized protein</fullName>
    </submittedName>
</protein>
<sequence length="36" mass="3995">MGRKGLDRAEEGSTGRGATHAVRITFPFTTLFPLRF</sequence>
<gene>
    <name evidence="1" type="ORF">BofuT4_uP037950.1</name>
</gene>
<evidence type="ECO:0000313" key="1">
    <source>
        <dbReference type="EMBL" id="CCD47815.1"/>
    </source>
</evidence>
<accession>G2Y575</accession>
<proteinExistence type="predicted"/>
<evidence type="ECO:0000313" key="2">
    <source>
        <dbReference type="Proteomes" id="UP000008177"/>
    </source>
</evidence>
<dbReference type="Proteomes" id="UP000008177">
    <property type="component" value="Unplaced contigs"/>
</dbReference>
<dbReference type="InParanoid" id="G2Y575"/>
<organism evidence="1 2">
    <name type="scientific">Botryotinia fuckeliana (strain T4)</name>
    <name type="common">Noble rot fungus</name>
    <name type="synonym">Botrytis cinerea</name>
    <dbReference type="NCBI Taxonomy" id="999810"/>
    <lineage>
        <taxon>Eukaryota</taxon>
        <taxon>Fungi</taxon>
        <taxon>Dikarya</taxon>
        <taxon>Ascomycota</taxon>
        <taxon>Pezizomycotina</taxon>
        <taxon>Leotiomycetes</taxon>
        <taxon>Helotiales</taxon>
        <taxon>Sclerotiniaceae</taxon>
        <taxon>Botrytis</taxon>
    </lineage>
</organism>
<dbReference type="EMBL" id="FQ790287">
    <property type="protein sequence ID" value="CCD47815.1"/>
    <property type="molecule type" value="Genomic_DNA"/>
</dbReference>
<reference evidence="2" key="1">
    <citation type="journal article" date="2011" name="PLoS Genet.">
        <title>Genomic analysis of the necrotrophic fungal pathogens Sclerotinia sclerotiorum and Botrytis cinerea.</title>
        <authorList>
            <person name="Amselem J."/>
            <person name="Cuomo C.A."/>
            <person name="van Kan J.A."/>
            <person name="Viaud M."/>
            <person name="Benito E.P."/>
            <person name="Couloux A."/>
            <person name="Coutinho P.M."/>
            <person name="de Vries R.P."/>
            <person name="Dyer P.S."/>
            <person name="Fillinger S."/>
            <person name="Fournier E."/>
            <person name="Gout L."/>
            <person name="Hahn M."/>
            <person name="Kohn L."/>
            <person name="Lapalu N."/>
            <person name="Plummer K.M."/>
            <person name="Pradier J.M."/>
            <person name="Quevillon E."/>
            <person name="Sharon A."/>
            <person name="Simon A."/>
            <person name="ten Have A."/>
            <person name="Tudzynski B."/>
            <person name="Tudzynski P."/>
            <person name="Wincker P."/>
            <person name="Andrew M."/>
            <person name="Anthouard V."/>
            <person name="Beever R.E."/>
            <person name="Beffa R."/>
            <person name="Benoit I."/>
            <person name="Bouzid O."/>
            <person name="Brault B."/>
            <person name="Chen Z."/>
            <person name="Choquer M."/>
            <person name="Collemare J."/>
            <person name="Cotton P."/>
            <person name="Danchin E.G."/>
            <person name="Da Silva C."/>
            <person name="Gautier A."/>
            <person name="Giraud C."/>
            <person name="Giraud T."/>
            <person name="Gonzalez C."/>
            <person name="Grossetete S."/>
            <person name="Guldener U."/>
            <person name="Henrissat B."/>
            <person name="Howlett B.J."/>
            <person name="Kodira C."/>
            <person name="Kretschmer M."/>
            <person name="Lappartient A."/>
            <person name="Leroch M."/>
            <person name="Levis C."/>
            <person name="Mauceli E."/>
            <person name="Neuveglise C."/>
            <person name="Oeser B."/>
            <person name="Pearson M."/>
            <person name="Poulain J."/>
            <person name="Poussereau N."/>
            <person name="Quesneville H."/>
            <person name="Rascle C."/>
            <person name="Schumacher J."/>
            <person name="Segurens B."/>
            <person name="Sexton A."/>
            <person name="Silva E."/>
            <person name="Sirven C."/>
            <person name="Soanes D.M."/>
            <person name="Talbot N.J."/>
            <person name="Templeton M."/>
            <person name="Yandava C."/>
            <person name="Yarden O."/>
            <person name="Zeng Q."/>
            <person name="Rollins J.A."/>
            <person name="Lebrun M.H."/>
            <person name="Dickman M."/>
        </authorList>
    </citation>
    <scope>NUCLEOTIDE SEQUENCE [LARGE SCALE GENOMIC DNA]</scope>
    <source>
        <strain evidence="2">T4</strain>
    </source>
</reference>
<dbReference type="AlphaFoldDB" id="G2Y575"/>
<name>G2Y575_BOTF4</name>